<dbReference type="NCBIfam" id="TIGR00933">
    <property type="entry name" value="2a38"/>
    <property type="match status" value="1"/>
</dbReference>
<dbReference type="InterPro" id="IPR003445">
    <property type="entry name" value="Cat_transpt"/>
</dbReference>
<feature type="binding site" evidence="13">
    <location>
        <position position="112"/>
    </location>
    <ligand>
        <name>K(+)</name>
        <dbReference type="ChEBI" id="CHEBI:29103"/>
    </ligand>
</feature>
<evidence type="ECO:0000256" key="12">
    <source>
        <dbReference type="PIRNR" id="PIRNR006247"/>
    </source>
</evidence>
<comment type="function">
    <text evidence="12">Low-affinity potassium transport system. Interacts with Trk system potassium uptake protein TrkA.</text>
</comment>
<name>A0A829Y589_9GAMM</name>
<evidence type="ECO:0000256" key="6">
    <source>
        <dbReference type="ARBA" id="ARBA00022538"/>
    </source>
</evidence>
<feature type="transmembrane region" description="Helical" evidence="14">
    <location>
        <begin position="327"/>
        <end position="347"/>
    </location>
</feature>
<evidence type="ECO:0000256" key="4">
    <source>
        <dbReference type="ARBA" id="ARBA00022475"/>
    </source>
</evidence>
<keyword evidence="7 14" id="KW-0812">Transmembrane</keyword>
<evidence type="ECO:0000256" key="1">
    <source>
        <dbReference type="ARBA" id="ARBA00004429"/>
    </source>
</evidence>
<dbReference type="RefSeq" id="WP_161810284.1">
    <property type="nucleotide sequence ID" value="NZ_BLJN01000001.1"/>
</dbReference>
<evidence type="ECO:0000256" key="11">
    <source>
        <dbReference type="ARBA" id="ARBA00023136"/>
    </source>
</evidence>
<reference evidence="16" key="1">
    <citation type="submission" date="2020-01" db="EMBL/GenBank/DDBJ databases">
        <title>'Steroidobacter agaridevorans' sp. nov., agar-degrading bacteria isolated from rhizosphere soils.</title>
        <authorList>
            <person name="Ikenaga M."/>
            <person name="Kataoka M."/>
            <person name="Murouchi A."/>
            <person name="Katsuragi S."/>
            <person name="Sakai M."/>
        </authorList>
    </citation>
    <scope>NUCLEOTIDE SEQUENCE [LARGE SCALE GENOMIC DNA]</scope>
    <source>
        <strain evidence="16">YU21-B</strain>
    </source>
</reference>
<keyword evidence="11 12" id="KW-0472">Membrane</keyword>
<evidence type="ECO:0000256" key="7">
    <source>
        <dbReference type="ARBA" id="ARBA00022692"/>
    </source>
</evidence>
<dbReference type="GO" id="GO:0005886">
    <property type="term" value="C:plasma membrane"/>
    <property type="evidence" value="ECO:0007669"/>
    <property type="project" value="UniProtKB-SubCell"/>
</dbReference>
<keyword evidence="10 12" id="KW-0406">Ion transport</keyword>
<evidence type="ECO:0000256" key="9">
    <source>
        <dbReference type="ARBA" id="ARBA00022989"/>
    </source>
</evidence>
<dbReference type="PANTHER" id="PTHR32024">
    <property type="entry name" value="TRK SYSTEM POTASSIUM UPTAKE PROTEIN TRKG-RELATED"/>
    <property type="match status" value="1"/>
</dbReference>
<evidence type="ECO:0000256" key="10">
    <source>
        <dbReference type="ARBA" id="ARBA00023065"/>
    </source>
</evidence>
<keyword evidence="13" id="KW-0479">Metal-binding</keyword>
<feature type="binding site" evidence="13">
    <location>
        <position position="318"/>
    </location>
    <ligand>
        <name>K(+)</name>
        <dbReference type="ChEBI" id="CHEBI:29103"/>
    </ligand>
</feature>
<dbReference type="Proteomes" id="UP000445000">
    <property type="component" value="Unassembled WGS sequence"/>
</dbReference>
<feature type="transmembrane region" description="Helical" evidence="14">
    <location>
        <begin position="136"/>
        <end position="161"/>
    </location>
</feature>
<accession>A0A829Y589</accession>
<evidence type="ECO:0000313" key="16">
    <source>
        <dbReference type="Proteomes" id="UP000445000"/>
    </source>
</evidence>
<feature type="binding site" evidence="13">
    <location>
        <position position="111"/>
    </location>
    <ligand>
        <name>K(+)</name>
        <dbReference type="ChEBI" id="CHEBI:29103"/>
    </ligand>
</feature>
<proteinExistence type="inferred from homology"/>
<keyword evidence="16" id="KW-1185">Reference proteome</keyword>
<protein>
    <recommendedName>
        <fullName evidence="12">Trk system potassium uptake protein</fullName>
    </recommendedName>
</protein>
<keyword evidence="6 12" id="KW-0633">Potassium transport</keyword>
<feature type="transmembrane region" description="Helical" evidence="14">
    <location>
        <begin position="396"/>
        <end position="416"/>
    </location>
</feature>
<dbReference type="PIRSF" id="PIRSF006247">
    <property type="entry name" value="TrkH"/>
    <property type="match status" value="1"/>
</dbReference>
<evidence type="ECO:0000256" key="13">
    <source>
        <dbReference type="PIRSR" id="PIRSR006247-1"/>
    </source>
</evidence>
<feature type="transmembrane region" description="Helical" evidence="14">
    <location>
        <begin position="69"/>
        <end position="90"/>
    </location>
</feature>
<feature type="transmembrane region" description="Helical" evidence="14">
    <location>
        <begin position="182"/>
        <end position="203"/>
    </location>
</feature>
<dbReference type="PANTHER" id="PTHR32024:SF2">
    <property type="entry name" value="TRK SYSTEM POTASSIUM UPTAKE PROTEIN TRKG-RELATED"/>
    <property type="match status" value="1"/>
</dbReference>
<comment type="similarity">
    <text evidence="2 12">Belongs to the TrkH potassium transport family.</text>
</comment>
<evidence type="ECO:0000256" key="3">
    <source>
        <dbReference type="ARBA" id="ARBA00022448"/>
    </source>
</evidence>
<comment type="caution">
    <text evidence="15">The sequence shown here is derived from an EMBL/GenBank/DDBJ whole genome shotgun (WGS) entry which is preliminary data.</text>
</comment>
<evidence type="ECO:0000256" key="8">
    <source>
        <dbReference type="ARBA" id="ARBA00022958"/>
    </source>
</evidence>
<comment type="subcellular location">
    <subcellularLocation>
        <location evidence="1 12">Cell inner membrane</location>
        <topology evidence="1 12">Multi-pass membrane protein</topology>
    </subcellularLocation>
</comment>
<evidence type="ECO:0000256" key="5">
    <source>
        <dbReference type="ARBA" id="ARBA00022519"/>
    </source>
</evidence>
<keyword evidence="8 12" id="KW-0630">Potassium</keyword>
<feature type="transmembrane region" description="Helical" evidence="14">
    <location>
        <begin position="38"/>
        <end position="57"/>
    </location>
</feature>
<gene>
    <name evidence="15" type="primary">trkH</name>
    <name evidence="15" type="ORF">GCM10011487_03670</name>
</gene>
<keyword evidence="5 12" id="KW-0997">Cell inner membrane</keyword>
<dbReference type="EMBL" id="BLJN01000001">
    <property type="protein sequence ID" value="GFE78367.1"/>
    <property type="molecule type" value="Genomic_DNA"/>
</dbReference>
<feature type="binding site" evidence="13">
    <location>
        <position position="434"/>
    </location>
    <ligand>
        <name>K(+)</name>
        <dbReference type="ChEBI" id="CHEBI:29103"/>
    </ligand>
</feature>
<feature type="transmembrane region" description="Helical" evidence="14">
    <location>
        <begin position="240"/>
        <end position="262"/>
    </location>
</feature>
<evidence type="ECO:0000256" key="14">
    <source>
        <dbReference type="SAM" id="Phobius"/>
    </source>
</evidence>
<organism evidence="15 16">
    <name type="scientific">Steroidobacter agaridevorans</name>
    <dbReference type="NCBI Taxonomy" id="2695856"/>
    <lineage>
        <taxon>Bacteria</taxon>
        <taxon>Pseudomonadati</taxon>
        <taxon>Pseudomonadota</taxon>
        <taxon>Gammaproteobacteria</taxon>
        <taxon>Steroidobacterales</taxon>
        <taxon>Steroidobacteraceae</taxon>
        <taxon>Steroidobacter</taxon>
    </lineage>
</organism>
<evidence type="ECO:0000256" key="2">
    <source>
        <dbReference type="ARBA" id="ARBA00009137"/>
    </source>
</evidence>
<feature type="binding site" evidence="13">
    <location>
        <position position="221"/>
    </location>
    <ligand>
        <name>K(+)</name>
        <dbReference type="ChEBI" id="CHEBI:29103"/>
    </ligand>
</feature>
<feature type="transmembrane region" description="Helical" evidence="14">
    <location>
        <begin position="274"/>
        <end position="294"/>
    </location>
</feature>
<dbReference type="Pfam" id="PF02386">
    <property type="entry name" value="TrkH"/>
    <property type="match status" value="1"/>
</dbReference>
<keyword evidence="3 12" id="KW-0813">Transport</keyword>
<dbReference type="AlphaFoldDB" id="A0A829Y589"/>
<keyword evidence="4 12" id="KW-1003">Cell membrane</keyword>
<keyword evidence="9 14" id="KW-1133">Transmembrane helix</keyword>
<feature type="transmembrane region" description="Helical" evidence="14">
    <location>
        <begin position="12"/>
        <end position="32"/>
    </location>
</feature>
<feature type="transmembrane region" description="Helical" evidence="14">
    <location>
        <begin position="455"/>
        <end position="480"/>
    </location>
</feature>
<evidence type="ECO:0000313" key="15">
    <source>
        <dbReference type="EMBL" id="GFE78367.1"/>
    </source>
</evidence>
<dbReference type="GO" id="GO:0015379">
    <property type="term" value="F:potassium:chloride symporter activity"/>
    <property type="evidence" value="ECO:0007669"/>
    <property type="project" value="InterPro"/>
</dbReference>
<dbReference type="GO" id="GO:0046872">
    <property type="term" value="F:metal ion binding"/>
    <property type="evidence" value="ECO:0007669"/>
    <property type="project" value="UniProtKB-KW"/>
</dbReference>
<sequence>MNLLTVQRIMGQLLMLFSVTLLPPIGVSLYYADAHWQPFFDSFCGMLVVGALIWWPARKAHRELRVRDGFLVVSLFWIVLGLAGAVPLLISDRPELGLTDAVFEAVAGFTTTGATVLVGIEELPISILYFRQQTQWLGGIGIVVLAVALLPMLGVGGMQLLKAESPRPAKDVRLTPRITETAKALWVIYVTLTVLCAACYWMAGMSPFDAIAHSFSTVSTGGHSTHDLSLGYFDNVAIEIVASLFMLLGSINFALHFFVWRYRRLQDYFRDPELRAFLILVTCLFLLTLGMLLVKGVYTTDTAIRTSVFTAISAQTGTGFFTTDYSVWPGAIPVILVLATFISGSAGSTSGGMKVIRWLLIWKQGQREVQRLIHPSAEIPVRIGSKPVDWRIIDSVWGFFAVYMILFAVLMVLMMIAGADHVTAFSAIAACINNYGVGLGEVASNFRSISDAGKWLCVIAMLLGRLEIFPLLVIATPSFWRR</sequence>
<dbReference type="InterPro" id="IPR004772">
    <property type="entry name" value="TrkH"/>
</dbReference>